<comment type="caution">
    <text evidence="1">The sequence shown here is derived from an EMBL/GenBank/DDBJ whole genome shotgun (WGS) entry which is preliminary data.</text>
</comment>
<evidence type="ECO:0000313" key="1">
    <source>
        <dbReference type="EMBL" id="MDO1531442.1"/>
    </source>
</evidence>
<sequence>MSDDPLNALPEEFRDVDTMRRMLLALLPTLAIGESAHAQDAEKIQPRAYRVAFENDKLRVLEFNSRPGMGVCGTGMHSHPPHLTVVLSDTKARLTLPDGKVEIKEAKLGRVFWSEAETHMVENISGKDSRALLVELKSGEDSKKKTG</sequence>
<keyword evidence="2" id="KW-1185">Reference proteome</keyword>
<proteinExistence type="predicted"/>
<reference evidence="1" key="1">
    <citation type="submission" date="2023-06" db="EMBL/GenBank/DDBJ databases">
        <authorList>
            <person name="Jiang Y."/>
            <person name="Liu Q."/>
        </authorList>
    </citation>
    <scope>NUCLEOTIDE SEQUENCE</scope>
    <source>
        <strain evidence="1">CGMCC 1.12090</strain>
    </source>
</reference>
<dbReference type="Proteomes" id="UP001169027">
    <property type="component" value="Unassembled WGS sequence"/>
</dbReference>
<evidence type="ECO:0000313" key="2">
    <source>
        <dbReference type="Proteomes" id="UP001169027"/>
    </source>
</evidence>
<name>A0ABT8S0C6_9BURK</name>
<dbReference type="EMBL" id="JAUKVY010000002">
    <property type="protein sequence ID" value="MDO1531442.1"/>
    <property type="molecule type" value="Genomic_DNA"/>
</dbReference>
<dbReference type="RefSeq" id="WP_301804209.1">
    <property type="nucleotide sequence ID" value="NZ_JAUJZH010000002.1"/>
</dbReference>
<accession>A0ABT8S0C6</accession>
<gene>
    <name evidence="1" type="ORF">Q2T77_04000</name>
</gene>
<organism evidence="1 2">
    <name type="scientific">Variovorax ginsengisoli</name>
    <dbReference type="NCBI Taxonomy" id="363844"/>
    <lineage>
        <taxon>Bacteria</taxon>
        <taxon>Pseudomonadati</taxon>
        <taxon>Pseudomonadota</taxon>
        <taxon>Betaproteobacteria</taxon>
        <taxon>Burkholderiales</taxon>
        <taxon>Comamonadaceae</taxon>
        <taxon>Variovorax</taxon>
    </lineage>
</organism>
<dbReference type="Gene3D" id="2.60.120.10">
    <property type="entry name" value="Jelly Rolls"/>
    <property type="match status" value="1"/>
</dbReference>
<protein>
    <recommendedName>
        <fullName evidence="3">Cytoplasmic protein</fullName>
    </recommendedName>
</protein>
<dbReference type="InterPro" id="IPR014710">
    <property type="entry name" value="RmlC-like_jellyroll"/>
</dbReference>
<evidence type="ECO:0008006" key="3">
    <source>
        <dbReference type="Google" id="ProtNLM"/>
    </source>
</evidence>